<feature type="compositionally biased region" description="Low complexity" evidence="1">
    <location>
        <begin position="1"/>
        <end position="16"/>
    </location>
</feature>
<evidence type="ECO:0000256" key="1">
    <source>
        <dbReference type="SAM" id="MobiDB-lite"/>
    </source>
</evidence>
<proteinExistence type="predicted"/>
<reference evidence="3" key="2">
    <citation type="submission" date="2025-05" db="UniProtKB">
        <authorList>
            <consortium name="EnsemblMetazoa"/>
        </authorList>
    </citation>
    <scope>IDENTIFICATION</scope>
</reference>
<gene>
    <name evidence="3" type="primary">108042377</name>
</gene>
<feature type="domain" description="DUF4729" evidence="2">
    <location>
        <begin position="108"/>
        <end position="290"/>
    </location>
</feature>
<evidence type="ECO:0000259" key="2">
    <source>
        <dbReference type="Pfam" id="PF15866"/>
    </source>
</evidence>
<organism evidence="3 4">
    <name type="scientific">Drosophila rhopaloa</name>
    <name type="common">Fruit fly</name>
    <dbReference type="NCBI Taxonomy" id="1041015"/>
    <lineage>
        <taxon>Eukaryota</taxon>
        <taxon>Metazoa</taxon>
        <taxon>Ecdysozoa</taxon>
        <taxon>Arthropoda</taxon>
        <taxon>Hexapoda</taxon>
        <taxon>Insecta</taxon>
        <taxon>Pterygota</taxon>
        <taxon>Neoptera</taxon>
        <taxon>Endopterygota</taxon>
        <taxon>Diptera</taxon>
        <taxon>Brachycera</taxon>
        <taxon>Muscomorpha</taxon>
        <taxon>Ephydroidea</taxon>
        <taxon>Drosophilidae</taxon>
        <taxon>Drosophila</taxon>
        <taxon>Sophophora</taxon>
    </lineage>
</organism>
<accession>A0ABM5H846</accession>
<feature type="compositionally biased region" description="Polar residues" evidence="1">
    <location>
        <begin position="17"/>
        <end position="27"/>
    </location>
</feature>
<feature type="compositionally biased region" description="Basic residues" evidence="1">
    <location>
        <begin position="29"/>
        <end position="39"/>
    </location>
</feature>
<evidence type="ECO:0000313" key="3">
    <source>
        <dbReference type="EnsemblMetazoa" id="XP_016976101.2"/>
    </source>
</evidence>
<sequence>MSAASSSQSSHSRGGSIKTQSLTSDGMSRNRKRQERRKQRLQEMQGLLYSKHFSNCRLPVLVASSSEEQLLQLKRFESITEPPSNRRSPLFVIPPSNSPWARLRLVPCPCQGCRCSIDPSALLGHYLNDHLPFMGVPFFELEAGKVTSLTCHFSSLEKDVNTLLGVYGYRRTGLNPLKCHRNTHLPAHYRQFSQHSPLFIFACRTAHSMLWQRKRVDQEVLAIWVATPMQGMVITLRLLVQPTKSSRYYSKQIKARPIVPWSASQPCSEFIKTDSNVVLISFDDLRQLMDLDVWQQMLTVELKVIGEARI</sequence>
<dbReference type="InterPro" id="IPR031732">
    <property type="entry name" value="DUF4729"/>
</dbReference>
<keyword evidence="4" id="KW-1185">Reference proteome</keyword>
<reference evidence="4" key="1">
    <citation type="journal article" date="2021" name="Elife">
        <title>Highly contiguous assemblies of 101 drosophilid genomes.</title>
        <authorList>
            <person name="Kim B.Y."/>
            <person name="Wang J.R."/>
            <person name="Miller D.E."/>
            <person name="Barmina O."/>
            <person name="Delaney E."/>
            <person name="Thompson A."/>
            <person name="Comeault A.A."/>
            <person name="Peede D."/>
            <person name="D'Agostino E.R."/>
            <person name="Pelaez J."/>
            <person name="Aguilar J.M."/>
            <person name="Haji D."/>
            <person name="Matsunaga T."/>
            <person name="Armstrong E.E."/>
            <person name="Zych M."/>
            <person name="Ogawa Y."/>
            <person name="Stamenkovic-Radak M."/>
            <person name="Jelic M."/>
            <person name="Veselinovic M.S."/>
            <person name="Tanaskovic M."/>
            <person name="Eric P."/>
            <person name="Gao J.J."/>
            <person name="Katoh T.K."/>
            <person name="Toda M.J."/>
            <person name="Watabe H."/>
            <person name="Watada M."/>
            <person name="Davis J.S."/>
            <person name="Moyle L.C."/>
            <person name="Manoli G."/>
            <person name="Bertolini E."/>
            <person name="Kostal V."/>
            <person name="Hawley R.S."/>
            <person name="Takahashi A."/>
            <person name="Jones C.D."/>
            <person name="Price D.K."/>
            <person name="Whiteman N."/>
            <person name="Kopp A."/>
            <person name="Matute D.R."/>
            <person name="Petrov D.A."/>
        </authorList>
    </citation>
    <scope>NUCLEOTIDE SEQUENCE [LARGE SCALE GENOMIC DNA]</scope>
</reference>
<name>A0ABM5H846_DRORH</name>
<dbReference type="EnsemblMetazoa" id="XM_017120612.2">
    <property type="protein sequence ID" value="XP_016976101.2"/>
    <property type="gene ID" value="LOC108042377"/>
</dbReference>
<feature type="region of interest" description="Disordered" evidence="1">
    <location>
        <begin position="1"/>
        <end position="40"/>
    </location>
</feature>
<protein>
    <recommendedName>
        <fullName evidence="2">DUF4729 domain-containing protein</fullName>
    </recommendedName>
</protein>
<dbReference type="Pfam" id="PF15866">
    <property type="entry name" value="DUF4729"/>
    <property type="match status" value="1"/>
</dbReference>
<evidence type="ECO:0000313" key="4">
    <source>
        <dbReference type="Proteomes" id="UP001652680"/>
    </source>
</evidence>
<dbReference type="Proteomes" id="UP001652680">
    <property type="component" value="Unassembled WGS sequence"/>
</dbReference>